<reference evidence="2" key="2">
    <citation type="journal article" date="2023" name="BMC Genomics">
        <title>Pest status, molecular evolution, and epigenetic factors derived from the genome assembly of Frankliniella fusca, a thysanopteran phytovirus vector.</title>
        <authorList>
            <person name="Catto M.A."/>
            <person name="Labadie P.E."/>
            <person name="Jacobson A.L."/>
            <person name="Kennedy G.G."/>
            <person name="Srinivasan R."/>
            <person name="Hunt B.G."/>
        </authorList>
    </citation>
    <scope>NUCLEOTIDE SEQUENCE</scope>
    <source>
        <strain evidence="2">PL_HMW_Pooled</strain>
    </source>
</reference>
<dbReference type="Pfam" id="PF01244">
    <property type="entry name" value="Peptidase_M19"/>
    <property type="match status" value="1"/>
</dbReference>
<dbReference type="PROSITE" id="PS51365">
    <property type="entry name" value="RENAL_DIPEPTIDASE_2"/>
    <property type="match status" value="1"/>
</dbReference>
<dbReference type="EC" id="3.4.13.19" evidence="1"/>
<keyword evidence="1" id="KW-0224">Dipeptidase</keyword>
<keyword evidence="1" id="KW-0449">Lipoprotein</keyword>
<keyword evidence="1" id="KW-0645">Protease</keyword>
<dbReference type="GO" id="GO:0006508">
    <property type="term" value="P:proteolysis"/>
    <property type="evidence" value="ECO:0007669"/>
    <property type="project" value="UniProtKB-KW"/>
</dbReference>
<name>A0AAE1GY68_9NEOP</name>
<proteinExistence type="inferred from homology"/>
<keyword evidence="1" id="KW-0472">Membrane</keyword>
<dbReference type="PANTHER" id="PTHR10443">
    <property type="entry name" value="MICROSOMAL DIPEPTIDASE"/>
    <property type="match status" value="1"/>
</dbReference>
<dbReference type="AlphaFoldDB" id="A0AAE1GY68"/>
<comment type="subcellular location">
    <subcellularLocation>
        <location evidence="1">Membrane</location>
        <topology evidence="1">Lipid-anchor</topology>
        <topology evidence="1">GPI-anchor</topology>
    </subcellularLocation>
</comment>
<keyword evidence="1" id="KW-0482">Metalloprotease</keyword>
<keyword evidence="1" id="KW-0479">Metal-binding</keyword>
<keyword evidence="1" id="KW-0862">Zinc</keyword>
<sequence>MGWVEPSLPVALRPQQHTSLLCPSRDLAPAIHDAHQGGQIASLIGVEGGHTLGNSLAVLRMYYGLGARYLTLTHTCDTPW</sequence>
<dbReference type="InterPro" id="IPR032466">
    <property type="entry name" value="Metal_Hydrolase"/>
</dbReference>
<dbReference type="InterPro" id="IPR008257">
    <property type="entry name" value="Pept_M19"/>
</dbReference>
<keyword evidence="1" id="KW-0325">Glycoprotein</keyword>
<dbReference type="GO" id="GO:0098552">
    <property type="term" value="C:side of membrane"/>
    <property type="evidence" value="ECO:0007669"/>
    <property type="project" value="UniProtKB-KW"/>
</dbReference>
<dbReference type="GO" id="GO:0046872">
    <property type="term" value="F:metal ion binding"/>
    <property type="evidence" value="ECO:0007669"/>
    <property type="project" value="UniProtKB-UniRule"/>
</dbReference>
<dbReference type="GO" id="GO:0070573">
    <property type="term" value="F:metallodipeptidase activity"/>
    <property type="evidence" value="ECO:0007669"/>
    <property type="project" value="InterPro"/>
</dbReference>
<dbReference type="SUPFAM" id="SSF51556">
    <property type="entry name" value="Metallo-dependent hydrolases"/>
    <property type="match status" value="1"/>
</dbReference>
<organism evidence="2 3">
    <name type="scientific">Frankliniella fusca</name>
    <dbReference type="NCBI Taxonomy" id="407009"/>
    <lineage>
        <taxon>Eukaryota</taxon>
        <taxon>Metazoa</taxon>
        <taxon>Ecdysozoa</taxon>
        <taxon>Arthropoda</taxon>
        <taxon>Hexapoda</taxon>
        <taxon>Insecta</taxon>
        <taxon>Pterygota</taxon>
        <taxon>Neoptera</taxon>
        <taxon>Paraneoptera</taxon>
        <taxon>Thysanoptera</taxon>
        <taxon>Terebrantia</taxon>
        <taxon>Thripoidea</taxon>
        <taxon>Thripidae</taxon>
        <taxon>Frankliniella</taxon>
    </lineage>
</organism>
<comment type="catalytic activity">
    <reaction evidence="1">
        <text>an L-aminoacyl-L-amino acid + H2O = 2 an L-alpha-amino acid</text>
        <dbReference type="Rhea" id="RHEA:48940"/>
        <dbReference type="ChEBI" id="CHEBI:15377"/>
        <dbReference type="ChEBI" id="CHEBI:59869"/>
        <dbReference type="ChEBI" id="CHEBI:77460"/>
        <dbReference type="EC" id="3.4.13.19"/>
    </reaction>
</comment>
<comment type="caution">
    <text evidence="2">The sequence shown here is derived from an EMBL/GenBank/DDBJ whole genome shotgun (WGS) entry which is preliminary data.</text>
</comment>
<keyword evidence="1" id="KW-1015">Disulfide bond</keyword>
<keyword evidence="1" id="KW-0378">Hydrolase</keyword>
<keyword evidence="3" id="KW-1185">Reference proteome</keyword>
<accession>A0AAE1GY68</accession>
<evidence type="ECO:0000313" key="2">
    <source>
        <dbReference type="EMBL" id="KAK3911207.1"/>
    </source>
</evidence>
<reference evidence="2" key="1">
    <citation type="submission" date="2021-07" db="EMBL/GenBank/DDBJ databases">
        <authorList>
            <person name="Catto M.A."/>
            <person name="Jacobson A."/>
            <person name="Kennedy G."/>
            <person name="Labadie P."/>
            <person name="Hunt B.G."/>
            <person name="Srinivasan R."/>
        </authorList>
    </citation>
    <scope>NUCLEOTIDE SEQUENCE</scope>
    <source>
        <strain evidence="2">PL_HMW_Pooled</strain>
        <tissue evidence="2">Head</tissue>
    </source>
</reference>
<keyword evidence="1" id="KW-0336">GPI-anchor</keyword>
<evidence type="ECO:0000256" key="1">
    <source>
        <dbReference type="RuleBase" id="RU341113"/>
    </source>
</evidence>
<comment type="cofactor">
    <cofactor evidence="1">
        <name>Zn(2+)</name>
        <dbReference type="ChEBI" id="CHEBI:29105"/>
    </cofactor>
</comment>
<dbReference type="PANTHER" id="PTHR10443:SF12">
    <property type="entry name" value="DIPEPTIDASE"/>
    <property type="match status" value="1"/>
</dbReference>
<gene>
    <name evidence="2" type="ORF">KUF71_021016</name>
</gene>
<comment type="subunit">
    <text evidence="1">Homodimer; disulfide-linked.</text>
</comment>
<protein>
    <recommendedName>
        <fullName evidence="1">Dipeptidase</fullName>
        <ecNumber evidence="1">3.4.13.19</ecNumber>
    </recommendedName>
</protein>
<comment type="similarity">
    <text evidence="1">Belongs to the metallo-dependent hydrolases superfamily. Peptidase M19 family.</text>
</comment>
<evidence type="ECO:0000313" key="3">
    <source>
        <dbReference type="Proteomes" id="UP001219518"/>
    </source>
</evidence>
<dbReference type="Proteomes" id="UP001219518">
    <property type="component" value="Unassembled WGS sequence"/>
</dbReference>
<dbReference type="Gene3D" id="3.20.20.140">
    <property type="entry name" value="Metal-dependent hydrolases"/>
    <property type="match status" value="1"/>
</dbReference>
<dbReference type="EMBL" id="JAHWGI010000251">
    <property type="protein sequence ID" value="KAK3911207.1"/>
    <property type="molecule type" value="Genomic_DNA"/>
</dbReference>